<dbReference type="GO" id="GO:0005975">
    <property type="term" value="P:carbohydrate metabolic process"/>
    <property type="evidence" value="ECO:0007669"/>
    <property type="project" value="InterPro"/>
</dbReference>
<comment type="catalytic activity">
    <reaction evidence="1">
        <text>Hydrolysis of terminal non-reducing beta-D-galactose residues in beta-D-galactosides.</text>
        <dbReference type="EC" id="3.2.1.23"/>
    </reaction>
</comment>
<name>A0A498J8J3_MALDO</name>
<evidence type="ECO:0000313" key="6">
    <source>
        <dbReference type="Proteomes" id="UP000290289"/>
    </source>
</evidence>
<dbReference type="InterPro" id="IPR017853">
    <property type="entry name" value="GH"/>
</dbReference>
<dbReference type="AlphaFoldDB" id="A0A498J8J3"/>
<proteinExistence type="inferred from homology"/>
<dbReference type="SUPFAM" id="SSF51445">
    <property type="entry name" value="(Trans)glycosidases"/>
    <property type="match status" value="1"/>
</dbReference>
<dbReference type="PANTHER" id="PTHR23421">
    <property type="entry name" value="BETA-GALACTOSIDASE RELATED"/>
    <property type="match status" value="1"/>
</dbReference>
<accession>A0A498J8J3</accession>
<dbReference type="EC" id="3.2.1.23" evidence="3"/>
<comment type="similarity">
    <text evidence="2">Belongs to the glycosyl hydrolase 35 family.</text>
</comment>
<organism evidence="5 6">
    <name type="scientific">Malus domestica</name>
    <name type="common">Apple</name>
    <name type="synonym">Pyrus malus</name>
    <dbReference type="NCBI Taxonomy" id="3750"/>
    <lineage>
        <taxon>Eukaryota</taxon>
        <taxon>Viridiplantae</taxon>
        <taxon>Streptophyta</taxon>
        <taxon>Embryophyta</taxon>
        <taxon>Tracheophyta</taxon>
        <taxon>Spermatophyta</taxon>
        <taxon>Magnoliopsida</taxon>
        <taxon>eudicotyledons</taxon>
        <taxon>Gunneridae</taxon>
        <taxon>Pentapetalae</taxon>
        <taxon>rosids</taxon>
        <taxon>fabids</taxon>
        <taxon>Rosales</taxon>
        <taxon>Rosaceae</taxon>
        <taxon>Amygdaloideae</taxon>
        <taxon>Maleae</taxon>
        <taxon>Malus</taxon>
    </lineage>
</organism>
<evidence type="ECO:0000256" key="2">
    <source>
        <dbReference type="ARBA" id="ARBA00009809"/>
    </source>
</evidence>
<evidence type="ECO:0000259" key="4">
    <source>
        <dbReference type="Pfam" id="PF01301"/>
    </source>
</evidence>
<sequence length="145" mass="17010">MRSKVLWKRGYDQTFTGDCSRSCYSNFPVFLCSFPNSLSSSIILRDEYDLVKFIKMVQQASLFVNLQIGPYVCAEWNFGGFPVWLKYVSGIVFRRTMSLSRQRSCFKLKEKDDYNLVAPKIKHGFVYEISHFYTGEVKHHIKLSY</sequence>
<dbReference type="InterPro" id="IPR001944">
    <property type="entry name" value="Glycoside_Hdrlase_35"/>
</dbReference>
<feature type="domain" description="Glycoside hydrolase 35 catalytic" evidence="4">
    <location>
        <begin position="46"/>
        <end position="96"/>
    </location>
</feature>
<evidence type="ECO:0000256" key="3">
    <source>
        <dbReference type="ARBA" id="ARBA00012756"/>
    </source>
</evidence>
<evidence type="ECO:0000313" key="5">
    <source>
        <dbReference type="EMBL" id="RXH92008.1"/>
    </source>
</evidence>
<dbReference type="EMBL" id="RDQH01000334">
    <property type="protein sequence ID" value="RXH92008.1"/>
    <property type="molecule type" value="Genomic_DNA"/>
</dbReference>
<keyword evidence="6" id="KW-1185">Reference proteome</keyword>
<dbReference type="GO" id="GO:0004565">
    <property type="term" value="F:beta-galactosidase activity"/>
    <property type="evidence" value="ECO:0007669"/>
    <property type="project" value="UniProtKB-EC"/>
</dbReference>
<dbReference type="STRING" id="3750.A0A498J8J3"/>
<evidence type="ECO:0000256" key="1">
    <source>
        <dbReference type="ARBA" id="ARBA00001412"/>
    </source>
</evidence>
<comment type="caution">
    <text evidence="5">The sequence shown here is derived from an EMBL/GenBank/DDBJ whole genome shotgun (WGS) entry which is preliminary data.</text>
</comment>
<reference evidence="5 6" key="1">
    <citation type="submission" date="2018-10" db="EMBL/GenBank/DDBJ databases">
        <title>A high-quality apple genome assembly.</title>
        <authorList>
            <person name="Hu J."/>
        </authorList>
    </citation>
    <scope>NUCLEOTIDE SEQUENCE [LARGE SCALE GENOMIC DNA]</scope>
    <source>
        <strain evidence="6">cv. HFTH1</strain>
        <tissue evidence="5">Young leaf</tissue>
    </source>
</reference>
<protein>
    <recommendedName>
        <fullName evidence="3">beta-galactosidase</fullName>
        <ecNumber evidence="3">3.2.1.23</ecNumber>
    </recommendedName>
</protein>
<gene>
    <name evidence="5" type="ORF">DVH24_021031</name>
</gene>
<dbReference type="Pfam" id="PF01301">
    <property type="entry name" value="Glyco_hydro_35"/>
    <property type="match status" value="1"/>
</dbReference>
<dbReference type="InterPro" id="IPR031330">
    <property type="entry name" value="Gly_Hdrlase_35_cat"/>
</dbReference>
<dbReference type="Gene3D" id="3.20.20.80">
    <property type="entry name" value="Glycosidases"/>
    <property type="match status" value="1"/>
</dbReference>
<dbReference type="Proteomes" id="UP000290289">
    <property type="component" value="Chromosome 8"/>
</dbReference>